<reference evidence="3" key="1">
    <citation type="journal article" date="2019" name="Int. J. Syst. Evol. Microbiol.">
        <title>The Global Catalogue of Microorganisms (GCM) 10K type strain sequencing project: providing services to taxonomists for standard genome sequencing and annotation.</title>
        <authorList>
            <consortium name="The Broad Institute Genomics Platform"/>
            <consortium name="The Broad Institute Genome Sequencing Center for Infectious Disease"/>
            <person name="Wu L."/>
            <person name="Ma J."/>
        </authorList>
    </citation>
    <scope>NUCLEOTIDE SEQUENCE [LARGE SCALE GENOMIC DNA]</scope>
    <source>
        <strain evidence="3">JCM 4147</strain>
    </source>
</reference>
<protein>
    <submittedName>
        <fullName evidence="2">Uncharacterized protein</fullName>
    </submittedName>
</protein>
<dbReference type="Proteomes" id="UP001596200">
    <property type="component" value="Unassembled WGS sequence"/>
</dbReference>
<sequence>MRAIRVAPVALLGAAALVLTAPAATAYAVTSGGASSATGSTVTPSVITPGSQVVLAARGCPTTAIAGSGVFDTVTLPRGGSAAATVDLDRRHGESRSH</sequence>
<gene>
    <name evidence="2" type="ORF">ACFP1B_26170</name>
</gene>
<feature type="chain" id="PRO_5046753513" evidence="1">
    <location>
        <begin position="27"/>
        <end position="98"/>
    </location>
</feature>
<dbReference type="EMBL" id="JBHSPU010000022">
    <property type="protein sequence ID" value="MFC5916884.1"/>
    <property type="molecule type" value="Genomic_DNA"/>
</dbReference>
<comment type="caution">
    <text evidence="2">The sequence shown here is derived from an EMBL/GenBank/DDBJ whole genome shotgun (WGS) entry which is preliminary data.</text>
</comment>
<keyword evidence="1" id="KW-0732">Signal</keyword>
<name>A0ABW1GPX3_9ACTN</name>
<keyword evidence="3" id="KW-1185">Reference proteome</keyword>
<feature type="signal peptide" evidence="1">
    <location>
        <begin position="1"/>
        <end position="26"/>
    </location>
</feature>
<evidence type="ECO:0000313" key="2">
    <source>
        <dbReference type="EMBL" id="MFC5916884.1"/>
    </source>
</evidence>
<dbReference type="RefSeq" id="WP_329919336.1">
    <property type="nucleotide sequence ID" value="NZ_BAAATU010000034.1"/>
</dbReference>
<accession>A0ABW1GPX3</accession>
<proteinExistence type="predicted"/>
<organism evidence="2 3">
    <name type="scientific">Streptomyces pulveraceus</name>
    <dbReference type="NCBI Taxonomy" id="68258"/>
    <lineage>
        <taxon>Bacteria</taxon>
        <taxon>Bacillati</taxon>
        <taxon>Actinomycetota</taxon>
        <taxon>Actinomycetes</taxon>
        <taxon>Kitasatosporales</taxon>
        <taxon>Streptomycetaceae</taxon>
        <taxon>Streptomyces</taxon>
    </lineage>
</organism>
<evidence type="ECO:0000313" key="3">
    <source>
        <dbReference type="Proteomes" id="UP001596200"/>
    </source>
</evidence>
<evidence type="ECO:0000256" key="1">
    <source>
        <dbReference type="SAM" id="SignalP"/>
    </source>
</evidence>